<sequence length="72" mass="8052">MGKLAVKTTVYSFILSFALLLVFTDRYSTTPDAMGVYSTSVQPYPDYFLTIVRNAMKISFITVLAVLAARVY</sequence>
<evidence type="ECO:0000313" key="2">
    <source>
        <dbReference type="EMBL" id="RNA66986.1"/>
    </source>
</evidence>
<keyword evidence="3" id="KW-1185">Reference proteome</keyword>
<dbReference type="EMBL" id="RHIB01000003">
    <property type="protein sequence ID" value="RNA66986.1"/>
    <property type="molecule type" value="Genomic_DNA"/>
</dbReference>
<name>A0A3M7TPB4_9BACI</name>
<accession>A0A3M7TPB4</accession>
<reference evidence="2 3" key="1">
    <citation type="submission" date="2018-10" db="EMBL/GenBank/DDBJ databases">
        <title>Bacillus Keqinensis sp. nov., a moderately halophilic bacterium isolated from a saline-alkaline lake.</title>
        <authorList>
            <person name="Wang H."/>
        </authorList>
    </citation>
    <scope>NUCLEOTIDE SEQUENCE [LARGE SCALE GENOMIC DNA]</scope>
    <source>
        <strain evidence="2 3">KQ-3</strain>
    </source>
</reference>
<evidence type="ECO:0000313" key="3">
    <source>
        <dbReference type="Proteomes" id="UP000278746"/>
    </source>
</evidence>
<keyword evidence="1" id="KW-0812">Transmembrane</keyword>
<dbReference type="RefSeq" id="WP_122900974.1">
    <property type="nucleotide sequence ID" value="NZ_RHIB01000003.1"/>
</dbReference>
<organism evidence="2 3">
    <name type="scientific">Alteribacter keqinensis</name>
    <dbReference type="NCBI Taxonomy" id="2483800"/>
    <lineage>
        <taxon>Bacteria</taxon>
        <taxon>Bacillati</taxon>
        <taxon>Bacillota</taxon>
        <taxon>Bacilli</taxon>
        <taxon>Bacillales</taxon>
        <taxon>Bacillaceae</taxon>
        <taxon>Alteribacter</taxon>
    </lineage>
</organism>
<protein>
    <submittedName>
        <fullName evidence="2">Uncharacterized protein</fullName>
    </submittedName>
</protein>
<dbReference type="Proteomes" id="UP000278746">
    <property type="component" value="Unassembled WGS sequence"/>
</dbReference>
<dbReference type="OrthoDB" id="2942933at2"/>
<feature type="transmembrane region" description="Helical" evidence="1">
    <location>
        <begin position="48"/>
        <end position="69"/>
    </location>
</feature>
<proteinExistence type="predicted"/>
<gene>
    <name evidence="2" type="ORF">EBO34_17485</name>
</gene>
<keyword evidence="1" id="KW-0472">Membrane</keyword>
<comment type="caution">
    <text evidence="2">The sequence shown here is derived from an EMBL/GenBank/DDBJ whole genome shotgun (WGS) entry which is preliminary data.</text>
</comment>
<evidence type="ECO:0000256" key="1">
    <source>
        <dbReference type="SAM" id="Phobius"/>
    </source>
</evidence>
<keyword evidence="1" id="KW-1133">Transmembrane helix</keyword>
<dbReference type="AlphaFoldDB" id="A0A3M7TPB4"/>